<feature type="domain" description="Methyltransferase FkbM" evidence="1">
    <location>
        <begin position="296"/>
        <end position="396"/>
    </location>
</feature>
<dbReference type="InterPro" id="IPR029063">
    <property type="entry name" value="SAM-dependent_MTases_sf"/>
</dbReference>
<keyword evidence="4" id="KW-1185">Reference proteome</keyword>
<dbReference type="Proteomes" id="UP000604046">
    <property type="component" value="Unassembled WGS sequence"/>
</dbReference>
<dbReference type="AlphaFoldDB" id="A0A812KF55"/>
<name>A0A812KF55_9DINO</name>
<reference evidence="3" key="1">
    <citation type="submission" date="2021-02" db="EMBL/GenBank/DDBJ databases">
        <authorList>
            <person name="Dougan E. K."/>
            <person name="Rhodes N."/>
            <person name="Thang M."/>
            <person name="Chan C."/>
        </authorList>
    </citation>
    <scope>NUCLEOTIDE SEQUENCE</scope>
</reference>
<proteinExistence type="predicted"/>
<evidence type="ECO:0000259" key="1">
    <source>
        <dbReference type="Pfam" id="PF05050"/>
    </source>
</evidence>
<comment type="caution">
    <text evidence="3">The sequence shown here is derived from an EMBL/GenBank/DDBJ whole genome shotgun (WGS) entry which is preliminary data.</text>
</comment>
<feature type="domain" description="D-glutamate cyclase-like C-terminal" evidence="2">
    <location>
        <begin position="68"/>
        <end position="205"/>
    </location>
</feature>
<protein>
    <recommendedName>
        <fullName evidence="5">Methyltransferase FkbM domain-containing protein</fullName>
    </recommendedName>
</protein>
<dbReference type="Gene3D" id="3.40.50.150">
    <property type="entry name" value="Vaccinia Virus protein VP39"/>
    <property type="match status" value="1"/>
</dbReference>
<dbReference type="InterPro" id="IPR006342">
    <property type="entry name" value="FkbM_mtfrase"/>
</dbReference>
<dbReference type="EMBL" id="CAJNDS010000668">
    <property type="protein sequence ID" value="CAE7226640.1"/>
    <property type="molecule type" value="Genomic_DNA"/>
</dbReference>
<dbReference type="InterPro" id="IPR025504">
    <property type="entry name" value="GLUCM_C"/>
</dbReference>
<evidence type="ECO:0000313" key="4">
    <source>
        <dbReference type="Proteomes" id="UP000604046"/>
    </source>
</evidence>
<dbReference type="SUPFAM" id="SSF53335">
    <property type="entry name" value="S-adenosyl-L-methionine-dependent methyltransferases"/>
    <property type="match status" value="1"/>
</dbReference>
<organism evidence="3 4">
    <name type="scientific">Symbiodinium natans</name>
    <dbReference type="NCBI Taxonomy" id="878477"/>
    <lineage>
        <taxon>Eukaryota</taxon>
        <taxon>Sar</taxon>
        <taxon>Alveolata</taxon>
        <taxon>Dinophyceae</taxon>
        <taxon>Suessiales</taxon>
        <taxon>Symbiodiniaceae</taxon>
        <taxon>Symbiodinium</taxon>
    </lineage>
</organism>
<dbReference type="Pfam" id="PF05050">
    <property type="entry name" value="Methyltransf_21"/>
    <property type="match status" value="1"/>
</dbReference>
<evidence type="ECO:0000259" key="2">
    <source>
        <dbReference type="Pfam" id="PF14336"/>
    </source>
</evidence>
<dbReference type="Pfam" id="PF14336">
    <property type="entry name" value="GLUCM-like_C"/>
    <property type="match status" value="1"/>
</dbReference>
<evidence type="ECO:0000313" key="3">
    <source>
        <dbReference type="EMBL" id="CAE7226640.1"/>
    </source>
</evidence>
<evidence type="ECO:0008006" key="5">
    <source>
        <dbReference type="Google" id="ProtNLM"/>
    </source>
</evidence>
<dbReference type="OrthoDB" id="206318at2759"/>
<accession>A0A812KF55</accession>
<sequence length="431" mass="47379">MALVRKPNGVIIATGGGGHSALCPKLAEDVRRVIDGLHATAHIGKLCKRCDVACGGMLRYTPQMRESLCREAKVSPTAVTLGIGDGGNEVGMGAVVAIPGVPQLSPGDEFAALSANGCYRTCDHLLLGTVSNWAGSAFEAAASVLYPLPAKKDYMVNLNGGRLRPGDLEELLLRDIMASPTFAVDGKYNDRLQSVDGMSFDPYHRDFHLYLWELVSQTQEVRGSLQPLHETEDGIFAQVQKKVAAMPFHKNWAHLKKPPERLWIEVGMNNWDLSIHYGDFEAWRGMVFPFAVGCEGMAEFRVTEEDACSTLLDLAQSTLPEDYQHPLLPNFKADCATAKETRKVPCISLEHVLRHWLEGREVWFLKVDAEGSDLKVVQSAGDMLRKIRHVQVEVQAACASSAPQFVNAPNCTAMVRFMHPRPGIEVSETPM</sequence>
<dbReference type="Gene3D" id="3.90.1640.20">
    <property type="entry name" value="TON_0340"/>
    <property type="match status" value="1"/>
</dbReference>
<gene>
    <name evidence="3" type="ORF">SNAT2548_LOCUS8843</name>
</gene>